<feature type="region of interest" description="Disordered" evidence="1">
    <location>
        <begin position="593"/>
        <end position="652"/>
    </location>
</feature>
<evidence type="ECO:0000259" key="2">
    <source>
        <dbReference type="SMART" id="SM00513"/>
    </source>
</evidence>
<feature type="region of interest" description="Disordered" evidence="1">
    <location>
        <begin position="511"/>
        <end position="555"/>
    </location>
</feature>
<dbReference type="Proteomes" id="UP000002058">
    <property type="component" value="Unassembled WGS sequence"/>
</dbReference>
<dbReference type="InterPro" id="IPR003034">
    <property type="entry name" value="SAP_dom"/>
</dbReference>
<dbReference type="GeneID" id="8437153"/>
<feature type="compositionally biased region" description="Basic and acidic residues" evidence="1">
    <location>
        <begin position="153"/>
        <end position="167"/>
    </location>
</feature>
<dbReference type="OMA" id="SKCFVAY"/>
<feature type="compositionally biased region" description="Basic and acidic residues" evidence="1">
    <location>
        <begin position="602"/>
        <end position="612"/>
    </location>
</feature>
<dbReference type="InterPro" id="IPR036361">
    <property type="entry name" value="SAP_dom_sf"/>
</dbReference>
<evidence type="ECO:0000313" key="4">
    <source>
        <dbReference type="Proteomes" id="UP000002058"/>
    </source>
</evidence>
<dbReference type="Pfam" id="PF16294">
    <property type="entry name" value="RSB_motif"/>
    <property type="match status" value="1"/>
</dbReference>
<organism evidence="3 4">
    <name type="scientific">Uncinocarpus reesii (strain UAMH 1704)</name>
    <dbReference type="NCBI Taxonomy" id="336963"/>
    <lineage>
        <taxon>Eukaryota</taxon>
        <taxon>Fungi</taxon>
        <taxon>Dikarya</taxon>
        <taxon>Ascomycota</taxon>
        <taxon>Pezizomycotina</taxon>
        <taxon>Eurotiomycetes</taxon>
        <taxon>Eurotiomycetidae</taxon>
        <taxon>Onygenales</taxon>
        <taxon>Onygenaceae</taxon>
        <taxon>Uncinocarpus</taxon>
    </lineage>
</organism>
<dbReference type="VEuPathDB" id="FungiDB:UREG_04304"/>
<feature type="domain" description="SAP" evidence="2">
    <location>
        <begin position="4"/>
        <end position="40"/>
    </location>
</feature>
<dbReference type="AlphaFoldDB" id="C4JN98"/>
<dbReference type="PANTHER" id="PTHR47031">
    <property type="entry name" value="SAP DNA-BINDING DOMAIN-CONTAINING PROTEIN"/>
    <property type="match status" value="1"/>
</dbReference>
<dbReference type="PANTHER" id="PTHR47031:SF3">
    <property type="entry name" value="SAP DOMAIN-CONTAINING PROTEIN"/>
    <property type="match status" value="1"/>
</dbReference>
<reference evidence="4" key="1">
    <citation type="journal article" date="2009" name="Genome Res.">
        <title>Comparative genomic analyses of the human fungal pathogens Coccidioides and their relatives.</title>
        <authorList>
            <person name="Sharpton T.J."/>
            <person name="Stajich J.E."/>
            <person name="Rounsley S.D."/>
            <person name="Gardner M.J."/>
            <person name="Wortman J.R."/>
            <person name="Jordar V.S."/>
            <person name="Maiti R."/>
            <person name="Kodira C.D."/>
            <person name="Neafsey D.E."/>
            <person name="Zeng Q."/>
            <person name="Hung C.-Y."/>
            <person name="McMahan C."/>
            <person name="Muszewska A."/>
            <person name="Grynberg M."/>
            <person name="Mandel M.A."/>
            <person name="Kellner E.M."/>
            <person name="Barker B.M."/>
            <person name="Galgiani J.N."/>
            <person name="Orbach M.J."/>
            <person name="Kirkland T.N."/>
            <person name="Cole G.T."/>
            <person name="Henn M.R."/>
            <person name="Birren B.W."/>
            <person name="Taylor J.W."/>
        </authorList>
    </citation>
    <scope>NUCLEOTIDE SEQUENCE [LARGE SCALE GENOMIC DNA]</scope>
    <source>
        <strain evidence="4">UAMH 1704</strain>
    </source>
</reference>
<dbReference type="EMBL" id="CH476616">
    <property type="protein sequence ID" value="EEP79458.1"/>
    <property type="molecule type" value="Genomic_DNA"/>
</dbReference>
<proteinExistence type="predicted"/>
<protein>
    <recommendedName>
        <fullName evidence="2">SAP domain-containing protein</fullName>
    </recommendedName>
</protein>
<dbReference type="eggNOG" id="KOG2416">
    <property type="taxonomic scope" value="Eukaryota"/>
</dbReference>
<name>C4JN98_UNCRE</name>
<dbReference type="KEGG" id="ure:UREG_04304"/>
<dbReference type="InParanoid" id="C4JN98"/>
<feature type="compositionally biased region" description="Basic and acidic residues" evidence="1">
    <location>
        <begin position="305"/>
        <end position="315"/>
    </location>
</feature>
<dbReference type="SUPFAM" id="SSF68906">
    <property type="entry name" value="SAP domain"/>
    <property type="match status" value="1"/>
</dbReference>
<evidence type="ECO:0000256" key="1">
    <source>
        <dbReference type="SAM" id="MobiDB-lite"/>
    </source>
</evidence>
<keyword evidence="4" id="KW-1185">Reference proteome</keyword>
<dbReference type="Pfam" id="PF02037">
    <property type="entry name" value="SAP"/>
    <property type="match status" value="1"/>
</dbReference>
<dbReference type="STRING" id="336963.C4JN98"/>
<dbReference type="OrthoDB" id="5348404at2759"/>
<dbReference type="SMART" id="SM00513">
    <property type="entry name" value="SAP"/>
    <property type="match status" value="1"/>
</dbReference>
<feature type="compositionally biased region" description="Polar residues" evidence="1">
    <location>
        <begin position="511"/>
        <end position="524"/>
    </location>
</feature>
<dbReference type="HOGENOM" id="CLU_016396_0_0_1"/>
<accession>C4JN98</accession>
<dbReference type="CDD" id="cd12432">
    <property type="entry name" value="RRM_ACINU"/>
    <property type="match status" value="1"/>
</dbReference>
<dbReference type="InterPro" id="IPR032552">
    <property type="entry name" value="RSB_motif"/>
</dbReference>
<feature type="compositionally biased region" description="Basic and acidic residues" evidence="1">
    <location>
        <begin position="182"/>
        <end position="195"/>
    </location>
</feature>
<dbReference type="RefSeq" id="XP_002544787.1">
    <property type="nucleotide sequence ID" value="XM_002544741.1"/>
</dbReference>
<dbReference type="InterPro" id="IPR034257">
    <property type="entry name" value="Acinus_RRM"/>
</dbReference>
<dbReference type="Gene3D" id="1.10.720.30">
    <property type="entry name" value="SAP domain"/>
    <property type="match status" value="1"/>
</dbReference>
<evidence type="ECO:0000313" key="3">
    <source>
        <dbReference type="EMBL" id="EEP79458.1"/>
    </source>
</evidence>
<sequence>MADYSGWKVAELKAELKRRGIPQTGLRLKQQIIDRLLQHDSSEQNGAPAEKVAPEEVPLEEAETSAPTSPKEAAKPEESIPEQIQPVNDLTSGAADQPPAHKAFKPSEAPPQDVTMPDAAPLTDQPNPDEPVDSGSATGGPATVKVSDGEPNIEEKQAELREDKNEAEAVQPSQAASTPPLAEKEVAKEEIDDSKKRKRRSQSPPPSPRSVALKRARAEDGQPRVVLQEDLSSINNERGIEESATAPSVAPQPMEIDVSKSQAEFPARDEKEVAQAEAAQLGQKVEQEPQKPIASKIPDEEIEDREQGKGEEERPASPSPQQEEVRNHTEDQIEDVPSTRKPAGDARFKDLFSSANNVSGRRESPPPAEDEERVVAPALHPATTSLYIRDFMRPLQVANLKKHLASLAAPPNSTPDPDAILDFFLDAIRTHCFVTFTSVAAASRVRTALHDTIWPEERSRKPLWADFVPEEKVKEWADLERAREGGRDGPRWEVVYEEREDGIEAVLQEAVASSTRNNRNQSFNLGREPPTGPRAERGFGRGGPQAGPSALIPDSGFKALDDRFQSTSAKPKLYFLPVPKEISEKRLDKFDDLAARGPTRRPGGDEMRRYTFEDEDYFVDQGPEYGARRGRGPRGRGGGAFTEWGGSWRGGR</sequence>
<gene>
    <name evidence="3" type="ORF">UREG_04304</name>
</gene>
<feature type="region of interest" description="Disordered" evidence="1">
    <location>
        <begin position="37"/>
        <end position="375"/>
    </location>
</feature>